<dbReference type="OrthoDB" id="9975959at2759"/>
<dbReference type="InterPro" id="IPR036691">
    <property type="entry name" value="Endo/exonu/phosph_ase_sf"/>
</dbReference>
<evidence type="ECO:0000256" key="6">
    <source>
        <dbReference type="ARBA" id="ARBA00022763"/>
    </source>
</evidence>
<proteinExistence type="predicted"/>
<reference evidence="13" key="1">
    <citation type="submission" date="2020-03" db="EMBL/GenBank/DDBJ databases">
        <title>Castanea mollissima Vanexum genome sequencing.</title>
        <authorList>
            <person name="Staton M."/>
        </authorList>
    </citation>
    <scope>NUCLEOTIDE SEQUENCE</scope>
    <source>
        <tissue evidence="13">Leaf</tissue>
    </source>
</reference>
<evidence type="ECO:0000256" key="2">
    <source>
        <dbReference type="ARBA" id="ARBA00001946"/>
    </source>
</evidence>
<evidence type="ECO:0000256" key="3">
    <source>
        <dbReference type="ARBA" id="ARBA00004322"/>
    </source>
</evidence>
<dbReference type="AlphaFoldDB" id="A0A8J4VVA7"/>
<dbReference type="FunFam" id="3.60.10.10:FF:000058">
    <property type="entry name" value="Tyrosyl-DNA phosphodiesterase 2"/>
    <property type="match status" value="1"/>
</dbReference>
<evidence type="ECO:0000256" key="7">
    <source>
        <dbReference type="ARBA" id="ARBA00022801"/>
    </source>
</evidence>
<evidence type="ECO:0000313" key="14">
    <source>
        <dbReference type="Proteomes" id="UP000737018"/>
    </source>
</evidence>
<name>A0A8J4VVA7_9ROSI</name>
<keyword evidence="7" id="KW-0378">Hydrolase</keyword>
<sequence>MVPVQRVKLKLDKELKNKDRLFLRALKSLTLSKGPLNLVLDSQVSLVFNLGNLFLVMDYESEDAVALKSDGTNYLLWSYRMRNFEIEGELWDYVSGSATRPDPKDKNYINLIKNWESMNATALYFINFYVDCSLRKRLDHIKSAKDAWDYLAGLYAHGDESNLAKTYRLEREIEAVKQSGFPLTGLYCFLQCYWQQLDEMEPKELSDLESYKKYREESRLVQLLMALPDTFDEDIRKSMLERSPLPTVPEAVRELLFVEHGLTYDKFSSLSLDDKDFPAKKMNNDQTKRSNGSQKDSPQFGGCQPSIQDPIQQSDKDYQPSSSSSRLASSLTPDNNQPALSTDQFRSMINIMNQVESDLFGRSPLESGMYLPPARKGLLVQDPIQQSDKDYRPSFYLLRLASSLTPDNNQPALSTDQCDLHKSILKSQLESELSGQSPLECGIYVPPFRRERNCLSMASSTVKILSYNVWFGDLEIHKRMEALGELIQLHSPDIICFQEVTLDIYDIFKVSSWWNTYNCSVSHQMASTRRYFCMQLSKLPVKSFSCKPFSNSTMLRELCMAEIEVRGKLLTVATSHLESPCPAPPKWDQMHSEERIAQAKEAVNLLKKFPNVVFCGDMNWDEKSDGKFPLSDGWIDAWADLRPGENGWTYDTVSNPMLSYNRPLQKRLDRFICNLCDFKLSAINMIGMEAIPGVSYMKEKKEKKWVRKLMLPVLPSDHYGLLLGVNIQ</sequence>
<feature type="compositionally biased region" description="Low complexity" evidence="11">
    <location>
        <begin position="321"/>
        <end position="331"/>
    </location>
</feature>
<keyword evidence="9" id="KW-0234">DNA repair</keyword>
<keyword evidence="6" id="KW-0227">DNA damage</keyword>
<dbReference type="Pfam" id="PF14223">
    <property type="entry name" value="Retrotran_gag_2"/>
    <property type="match status" value="1"/>
</dbReference>
<evidence type="ECO:0000256" key="8">
    <source>
        <dbReference type="ARBA" id="ARBA00022842"/>
    </source>
</evidence>
<evidence type="ECO:0000256" key="10">
    <source>
        <dbReference type="ARBA" id="ARBA00023242"/>
    </source>
</evidence>
<comment type="subcellular location">
    <subcellularLocation>
        <location evidence="3">Nucleus</location>
        <location evidence="3">PML body</location>
    </subcellularLocation>
</comment>
<comment type="cofactor">
    <cofactor evidence="2">
        <name>Mg(2+)</name>
        <dbReference type="ChEBI" id="CHEBI:18420"/>
    </cofactor>
</comment>
<dbReference type="GO" id="GO:0005737">
    <property type="term" value="C:cytoplasm"/>
    <property type="evidence" value="ECO:0007669"/>
    <property type="project" value="TreeGrafter"/>
</dbReference>
<accession>A0A8J4VVA7</accession>
<gene>
    <name evidence="13" type="ORF">CMV_013701</name>
</gene>
<protein>
    <recommendedName>
        <fullName evidence="12">Endonuclease/exonuclease/phosphatase domain-containing protein</fullName>
    </recommendedName>
</protein>
<dbReference type="InterPro" id="IPR005135">
    <property type="entry name" value="Endo/exonuclease/phosphatase"/>
</dbReference>
<dbReference type="Proteomes" id="UP000737018">
    <property type="component" value="Unassembled WGS sequence"/>
</dbReference>
<comment type="caution">
    <text evidence="13">The sequence shown here is derived from an EMBL/GenBank/DDBJ whole genome shotgun (WGS) entry which is preliminary data.</text>
</comment>
<feature type="region of interest" description="Disordered" evidence="11">
    <location>
        <begin position="275"/>
        <end position="340"/>
    </location>
</feature>
<evidence type="ECO:0000256" key="4">
    <source>
        <dbReference type="ARBA" id="ARBA00022722"/>
    </source>
</evidence>
<evidence type="ECO:0000313" key="13">
    <source>
        <dbReference type="EMBL" id="KAF3961706.1"/>
    </source>
</evidence>
<evidence type="ECO:0000256" key="1">
    <source>
        <dbReference type="ARBA" id="ARBA00001936"/>
    </source>
</evidence>
<dbReference type="SUPFAM" id="SSF56219">
    <property type="entry name" value="DNase I-like"/>
    <property type="match status" value="1"/>
</dbReference>
<keyword evidence="4" id="KW-0540">Nuclease</keyword>
<dbReference type="GO" id="GO:0004518">
    <property type="term" value="F:nuclease activity"/>
    <property type="evidence" value="ECO:0007669"/>
    <property type="project" value="UniProtKB-KW"/>
</dbReference>
<feature type="compositionally biased region" description="Basic and acidic residues" evidence="11">
    <location>
        <begin position="275"/>
        <end position="288"/>
    </location>
</feature>
<dbReference type="InterPro" id="IPR051547">
    <property type="entry name" value="TDP2-like"/>
</dbReference>
<organism evidence="13 14">
    <name type="scientific">Castanea mollissima</name>
    <name type="common">Chinese chestnut</name>
    <dbReference type="NCBI Taxonomy" id="60419"/>
    <lineage>
        <taxon>Eukaryota</taxon>
        <taxon>Viridiplantae</taxon>
        <taxon>Streptophyta</taxon>
        <taxon>Embryophyta</taxon>
        <taxon>Tracheophyta</taxon>
        <taxon>Spermatophyta</taxon>
        <taxon>Magnoliopsida</taxon>
        <taxon>eudicotyledons</taxon>
        <taxon>Gunneridae</taxon>
        <taxon>Pentapetalae</taxon>
        <taxon>rosids</taxon>
        <taxon>fabids</taxon>
        <taxon>Fagales</taxon>
        <taxon>Fagaceae</taxon>
        <taxon>Castanea</taxon>
    </lineage>
</organism>
<dbReference type="EMBL" id="JRKL02001849">
    <property type="protein sequence ID" value="KAF3961706.1"/>
    <property type="molecule type" value="Genomic_DNA"/>
</dbReference>
<evidence type="ECO:0000259" key="12">
    <source>
        <dbReference type="Pfam" id="PF03372"/>
    </source>
</evidence>
<dbReference type="CDD" id="cd09080">
    <property type="entry name" value="TDP2"/>
    <property type="match status" value="1"/>
</dbReference>
<keyword evidence="10" id="KW-0539">Nucleus</keyword>
<dbReference type="PANTHER" id="PTHR15822">
    <property type="entry name" value="TRAF AND TNF RECEPTOR-ASSOCIATED PROTEIN"/>
    <property type="match status" value="1"/>
</dbReference>
<evidence type="ECO:0000256" key="11">
    <source>
        <dbReference type="SAM" id="MobiDB-lite"/>
    </source>
</evidence>
<feature type="domain" description="Endonuclease/exonuclease/phosphatase" evidence="12">
    <location>
        <begin position="465"/>
        <end position="681"/>
    </location>
</feature>
<dbReference type="GO" id="GO:0006302">
    <property type="term" value="P:double-strand break repair"/>
    <property type="evidence" value="ECO:0007669"/>
    <property type="project" value="TreeGrafter"/>
</dbReference>
<dbReference type="GO" id="GO:0003697">
    <property type="term" value="F:single-stranded DNA binding"/>
    <property type="evidence" value="ECO:0007669"/>
    <property type="project" value="TreeGrafter"/>
</dbReference>
<keyword evidence="8" id="KW-0460">Magnesium</keyword>
<dbReference type="GO" id="GO:0046872">
    <property type="term" value="F:metal ion binding"/>
    <property type="evidence" value="ECO:0007669"/>
    <property type="project" value="UniProtKB-KW"/>
</dbReference>
<dbReference type="GO" id="GO:0070260">
    <property type="term" value="F:5'-tyrosyl-DNA phosphodiesterase activity"/>
    <property type="evidence" value="ECO:0007669"/>
    <property type="project" value="TreeGrafter"/>
</dbReference>
<dbReference type="Gene3D" id="3.60.10.10">
    <property type="entry name" value="Endonuclease/exonuclease/phosphatase"/>
    <property type="match status" value="1"/>
</dbReference>
<dbReference type="Pfam" id="PF03372">
    <property type="entry name" value="Exo_endo_phos"/>
    <property type="match status" value="1"/>
</dbReference>
<keyword evidence="14" id="KW-1185">Reference proteome</keyword>
<dbReference type="PANTHER" id="PTHR15822:SF4">
    <property type="entry name" value="TYROSYL-DNA PHOSPHODIESTERASE 2"/>
    <property type="match status" value="1"/>
</dbReference>
<comment type="cofactor">
    <cofactor evidence="1">
        <name>Mn(2+)</name>
        <dbReference type="ChEBI" id="CHEBI:29035"/>
    </cofactor>
</comment>
<evidence type="ECO:0000256" key="5">
    <source>
        <dbReference type="ARBA" id="ARBA00022723"/>
    </source>
</evidence>
<keyword evidence="5" id="KW-0479">Metal-binding</keyword>
<evidence type="ECO:0000256" key="9">
    <source>
        <dbReference type="ARBA" id="ARBA00023204"/>
    </source>
</evidence>